<evidence type="ECO:0000313" key="2">
    <source>
        <dbReference type="Proteomes" id="UP000217431"/>
    </source>
</evidence>
<dbReference type="InterPro" id="IPR035198">
    <property type="entry name" value="SU10_MCP"/>
</dbReference>
<dbReference type="EMBL" id="AP014598">
    <property type="protein sequence ID" value="BAU18957.1"/>
    <property type="molecule type" value="Genomic_DNA"/>
</dbReference>
<sequence length="405" mass="45726">MKKRFFITKGQSTLYSGIDAGESKEVGFDVELFSFESEATPLLSLMLRAKHIDVSSRIVENYAFDDVDISTVKTVAKVEGGSGTSFILPLSEMDKLYVSTYSTLRVRGVKGYTDDGSEETPRIDLQLYVVGKDEKGNPIVRCVNGFRRNPTDAYCQTPTISTDTTLDILDVALPEKQDIVPPDSVKPIPVEVYLQKRGINNSMLKRSIDEYEHAVRKLKRATNRTLWIGRKGKISVKDKYMGMQEVNFTEGIRWAIKREITNPFKWTCEVFISWLKMFFAGGGKPIEPICLCGSNFLENIQCLDFSKYPGIKIMFVTNRLGWKVAKIRTLFGDLEVKYDPTLDEIGYSNSAAILDFGRLVHYVYSKECSDAAEMNENDAKNSSVIIYEALALEGNSHIFIDCEEE</sequence>
<reference evidence="1 2" key="1">
    <citation type="journal article" date="2016" name="DNA Res.">
        <title>The complete genome sequencing of Prevotella intermedia strain OMA14 and a subsequent fine-scale, intra-species genomic comparison reveal an unusual amplification of conjugative and mobile transposons and identify a novel Prevotella-lineage-specific repeat.</title>
        <authorList>
            <person name="Naito M."/>
            <person name="Ogura Y."/>
            <person name="Itoh T."/>
            <person name="Shoji M."/>
            <person name="Okamoto M."/>
            <person name="Hayashi T."/>
            <person name="Nakayama K."/>
        </authorList>
    </citation>
    <scope>NUCLEOTIDE SEQUENCE [LARGE SCALE GENOMIC DNA]</scope>
    <source>
        <strain evidence="1 2">OMA14</strain>
    </source>
</reference>
<dbReference type="Proteomes" id="UP000217431">
    <property type="component" value="Chromosome II"/>
</dbReference>
<gene>
    <name evidence="1" type="ORF">PIOMA14_II_0452</name>
</gene>
<name>A0A0T7APE8_PREIN</name>
<evidence type="ECO:0000313" key="1">
    <source>
        <dbReference type="EMBL" id="BAU18957.1"/>
    </source>
</evidence>
<dbReference type="Pfam" id="PF17236">
    <property type="entry name" value="SU10_MCP"/>
    <property type="match status" value="1"/>
</dbReference>
<accession>A0A0T7APE8</accession>
<dbReference type="AlphaFoldDB" id="A0A0T7APE8"/>
<proteinExistence type="predicted"/>
<dbReference type="RefSeq" id="WP_096408992.1">
    <property type="nucleotide sequence ID" value="NZ_AP014598.1"/>
</dbReference>
<organism evidence="1 2">
    <name type="scientific">Prevotella intermedia</name>
    <dbReference type="NCBI Taxonomy" id="28131"/>
    <lineage>
        <taxon>Bacteria</taxon>
        <taxon>Pseudomonadati</taxon>
        <taxon>Bacteroidota</taxon>
        <taxon>Bacteroidia</taxon>
        <taxon>Bacteroidales</taxon>
        <taxon>Prevotellaceae</taxon>
        <taxon>Prevotella</taxon>
    </lineage>
</organism>
<protein>
    <submittedName>
        <fullName evidence="1">Uncharacterized protein</fullName>
    </submittedName>
</protein>